<evidence type="ECO:0000256" key="1">
    <source>
        <dbReference type="SAM" id="MobiDB-lite"/>
    </source>
</evidence>
<keyword evidence="3" id="KW-1185">Reference proteome</keyword>
<organism evidence="2 3">
    <name type="scientific">Sphaerisporangium flaviroseum</name>
    <dbReference type="NCBI Taxonomy" id="509199"/>
    <lineage>
        <taxon>Bacteria</taxon>
        <taxon>Bacillati</taxon>
        <taxon>Actinomycetota</taxon>
        <taxon>Actinomycetes</taxon>
        <taxon>Streptosporangiales</taxon>
        <taxon>Streptosporangiaceae</taxon>
        <taxon>Sphaerisporangium</taxon>
    </lineage>
</organism>
<comment type="caution">
    <text evidence="2">The sequence shown here is derived from an EMBL/GenBank/DDBJ whole genome shotgun (WGS) entry which is preliminary data.</text>
</comment>
<proteinExistence type="predicted"/>
<feature type="compositionally biased region" description="Basic residues" evidence="1">
    <location>
        <begin position="15"/>
        <end position="29"/>
    </location>
</feature>
<dbReference type="EMBL" id="BAAAZR010000008">
    <property type="protein sequence ID" value="GAA3813409.1"/>
    <property type="molecule type" value="Genomic_DNA"/>
</dbReference>
<protein>
    <submittedName>
        <fullName evidence="2">Uncharacterized protein</fullName>
    </submittedName>
</protein>
<dbReference type="Proteomes" id="UP001500888">
    <property type="component" value="Unassembled WGS sequence"/>
</dbReference>
<gene>
    <name evidence="2" type="ORF">GCM10022226_37670</name>
</gene>
<accession>A0ABP7IAC6</accession>
<feature type="region of interest" description="Disordered" evidence="1">
    <location>
        <begin position="1"/>
        <end position="36"/>
    </location>
</feature>
<sequence>MTASNVRDLGSGRAAGRRRTPAGRHRHGRPATELGRREWDTAQKARAAQLDLLEPGWLVLYGPYYRRFYAIALVSVVIEPVVEASGPEELRTLMRLAEANPAPMSRETQLGRRLAEVGLPHTAGLAEVACTYTGRFADAVPSRSGGRWQA</sequence>
<dbReference type="RefSeq" id="WP_344941268.1">
    <property type="nucleotide sequence ID" value="NZ_BAAAZR010000008.1"/>
</dbReference>
<evidence type="ECO:0000313" key="3">
    <source>
        <dbReference type="Proteomes" id="UP001500888"/>
    </source>
</evidence>
<name>A0ABP7IAC6_9ACTN</name>
<reference evidence="3" key="1">
    <citation type="journal article" date="2019" name="Int. J. Syst. Evol. Microbiol.">
        <title>The Global Catalogue of Microorganisms (GCM) 10K type strain sequencing project: providing services to taxonomists for standard genome sequencing and annotation.</title>
        <authorList>
            <consortium name="The Broad Institute Genomics Platform"/>
            <consortium name="The Broad Institute Genome Sequencing Center for Infectious Disease"/>
            <person name="Wu L."/>
            <person name="Ma J."/>
        </authorList>
    </citation>
    <scope>NUCLEOTIDE SEQUENCE [LARGE SCALE GENOMIC DNA]</scope>
    <source>
        <strain evidence="3">JCM 16908</strain>
    </source>
</reference>
<evidence type="ECO:0000313" key="2">
    <source>
        <dbReference type="EMBL" id="GAA3813409.1"/>
    </source>
</evidence>